<sequence length="465" mass="50719">MLLQGPHWIKLASLPQRDQLITLLQDGITEGPRSSVHDLDVLANLAATLVAAPANGLPLLRFAIRYDIRVEVFTVPGGFLAMSNIAPFEGSEERVTASGKGFNAARAVLACLGEAAEISSWACRADDVTASAHIARSSVGMTVDAVDVLGFSQEQINNRARLNRAWHGWDTIPSPDQLCNPRLWVNVQSFHDDTTALCPALLCYGRLGDVAYDDASLNVDSNGCAAGTTRADARTRALLELVERDATGMWWHRGSLKTRLDVAQLNDQGLTSYIRQHRRDSGRRLWLLDISSFRTAMVVAAISCEDSGERMAVGFGAGFHLVDAARSAFLELIQSEATMHAHADRAERLCNTMASDDDCRMDRWKRFADVRNFRFAIGEPAAGLENAGTGNVDDLLDEIDEVCGQRVWFADLSRSEIGIPVAKAICEGLSHFKVRWGCRRNTAPSIAAGSSRTVTGLSQARKLLI</sequence>
<organism evidence="2 3">
    <name type="scientific">Mesorhizobium loti R88b</name>
    <dbReference type="NCBI Taxonomy" id="935548"/>
    <lineage>
        <taxon>Bacteria</taxon>
        <taxon>Pseudomonadati</taxon>
        <taxon>Pseudomonadota</taxon>
        <taxon>Alphaproteobacteria</taxon>
        <taxon>Hyphomicrobiales</taxon>
        <taxon>Phyllobacteriaceae</taxon>
        <taxon>Mesorhizobium</taxon>
    </lineage>
</organism>
<feature type="domain" description="YcaO" evidence="1">
    <location>
        <begin position="99"/>
        <end position="465"/>
    </location>
</feature>
<dbReference type="InterPro" id="IPR003776">
    <property type="entry name" value="YcaO-like_dom"/>
</dbReference>
<dbReference type="PANTHER" id="PTHR37809:SF1">
    <property type="entry name" value="RIBOSOMAL PROTEIN S12 METHYLTHIOTRANSFERASE ACCESSORY FACTOR YCAO"/>
    <property type="match status" value="1"/>
</dbReference>
<name>A0A6M7WZ04_RHILI</name>
<dbReference type="Gene3D" id="3.30.40.250">
    <property type="match status" value="1"/>
</dbReference>
<evidence type="ECO:0000313" key="2">
    <source>
        <dbReference type="EMBL" id="QKD05384.1"/>
    </source>
</evidence>
<dbReference type="AlphaFoldDB" id="A0A6M7WZ04"/>
<dbReference type="EMBL" id="CP033367">
    <property type="protein sequence ID" value="QKD05384.1"/>
    <property type="molecule type" value="Genomic_DNA"/>
</dbReference>
<reference evidence="2 3" key="1">
    <citation type="submission" date="2018-10" db="EMBL/GenBank/DDBJ databases">
        <authorList>
            <person name="Perry B.J."/>
            <person name="Sullivan J.T."/>
            <person name="Murphy R.J.T."/>
            <person name="Ramsay J.P."/>
            <person name="Ronson C.W."/>
        </authorList>
    </citation>
    <scope>NUCLEOTIDE SEQUENCE [LARGE SCALE GENOMIC DNA]</scope>
    <source>
        <strain evidence="2 3">R88b</strain>
    </source>
</reference>
<protein>
    <recommendedName>
        <fullName evidence="1">YcaO domain-containing protein</fullName>
    </recommendedName>
</protein>
<dbReference type="Gene3D" id="3.30.160.660">
    <property type="match status" value="1"/>
</dbReference>
<dbReference type="Proteomes" id="UP000503017">
    <property type="component" value="Chromosome"/>
</dbReference>
<evidence type="ECO:0000313" key="3">
    <source>
        <dbReference type="Proteomes" id="UP000503017"/>
    </source>
</evidence>
<dbReference type="PROSITE" id="PS51664">
    <property type="entry name" value="YCAO"/>
    <property type="match status" value="1"/>
</dbReference>
<dbReference type="Gene3D" id="3.30.1330.230">
    <property type="match status" value="1"/>
</dbReference>
<gene>
    <name evidence="2" type="ORF">EB235_31090</name>
</gene>
<evidence type="ECO:0000259" key="1">
    <source>
        <dbReference type="PROSITE" id="PS51664"/>
    </source>
</evidence>
<dbReference type="RefSeq" id="WP_027033660.1">
    <property type="nucleotide sequence ID" value="NZ_CP033367.1"/>
</dbReference>
<dbReference type="Pfam" id="PF02624">
    <property type="entry name" value="YcaO"/>
    <property type="match status" value="1"/>
</dbReference>
<dbReference type="PANTHER" id="PTHR37809">
    <property type="entry name" value="RIBOSOMAL PROTEIN S12 METHYLTHIOTRANSFERASE ACCESSORY FACTOR YCAO"/>
    <property type="match status" value="1"/>
</dbReference>
<accession>A0A6M7WZ04</accession>
<proteinExistence type="predicted"/>